<protein>
    <submittedName>
        <fullName evidence="1">Mbeg1-like protein</fullName>
    </submittedName>
</protein>
<reference evidence="2" key="1">
    <citation type="journal article" date="2019" name="Int. J. Syst. Evol. Microbiol.">
        <title>The Global Catalogue of Microorganisms (GCM) 10K type strain sequencing project: providing services to taxonomists for standard genome sequencing and annotation.</title>
        <authorList>
            <consortium name="The Broad Institute Genomics Platform"/>
            <consortium name="The Broad Institute Genome Sequencing Center for Infectious Disease"/>
            <person name="Wu L."/>
            <person name="Ma J."/>
        </authorList>
    </citation>
    <scope>NUCLEOTIDE SEQUENCE [LARGE SCALE GENOMIC DNA]</scope>
    <source>
        <strain evidence="2">CCUG 67170</strain>
    </source>
</reference>
<keyword evidence="2" id="KW-1185">Reference proteome</keyword>
<name>A0ABV8CVH3_9STRE</name>
<dbReference type="RefSeq" id="WP_380426321.1">
    <property type="nucleotide sequence ID" value="NZ_JBHRZV010000045.1"/>
</dbReference>
<dbReference type="Pfam" id="PF11187">
    <property type="entry name" value="Mbeg1-like"/>
    <property type="match status" value="1"/>
</dbReference>
<evidence type="ECO:0000313" key="1">
    <source>
        <dbReference type="EMBL" id="MFC3928092.1"/>
    </source>
</evidence>
<dbReference type="Gene3D" id="3.40.50.1820">
    <property type="entry name" value="alpha/beta hydrolase"/>
    <property type="match status" value="1"/>
</dbReference>
<evidence type="ECO:0000313" key="2">
    <source>
        <dbReference type="Proteomes" id="UP001595807"/>
    </source>
</evidence>
<proteinExistence type="predicted"/>
<sequence>MATLLDYVIKIGRQSFEETELTELDIAVLNELGYLPVGELLSEIDGTKDSRATYSVIELLPLYQRIKDEIQVTFLVTRERLELLDAVLASPRYQDLHFGNYINDISTEFEKQFAAIVMSFPSQEHTQVVFRGTDDTLIGWKEDLNMTYMSEIPAQRSAKRYLAQILESVEGPIIVSGHSKGGNLALFASSSILESLQNKVSEIYLFDSPGLHPWYLETYGYRQIRHKLRVYRPYESVVGVMLALDIEPRIVASAEKGFAQHIMMSWEVEDHDFVRLEEESAFSQALQQTFSDWMASYSKQELKIMVDSFFSIFMDAGLNSLDDFTMLSQGSLNRLISQFSSVEPAKRNLMLKSLSKMVDLYVKHNRELKKNQAAKLAQNHYQTHFLDRILDGILKRKMVSPSETSSTND</sequence>
<gene>
    <name evidence="1" type="ORF">ACFORF_05850</name>
</gene>
<dbReference type="Proteomes" id="UP001595807">
    <property type="component" value="Unassembled WGS sequence"/>
</dbReference>
<accession>A0ABV8CVH3</accession>
<comment type="caution">
    <text evidence="1">The sequence shown here is derived from an EMBL/GenBank/DDBJ whole genome shotgun (WGS) entry which is preliminary data.</text>
</comment>
<dbReference type="EMBL" id="JBHRZV010000045">
    <property type="protein sequence ID" value="MFC3928092.1"/>
    <property type="molecule type" value="Genomic_DNA"/>
</dbReference>
<dbReference type="SUPFAM" id="SSF53474">
    <property type="entry name" value="alpha/beta-Hydrolases"/>
    <property type="match status" value="1"/>
</dbReference>
<dbReference type="InterPro" id="IPR024499">
    <property type="entry name" value="Mbeg1-like"/>
</dbReference>
<organism evidence="1 2">
    <name type="scientific">Streptococcus caprae</name>
    <dbReference type="NCBI Taxonomy" id="1640501"/>
    <lineage>
        <taxon>Bacteria</taxon>
        <taxon>Bacillati</taxon>
        <taxon>Bacillota</taxon>
        <taxon>Bacilli</taxon>
        <taxon>Lactobacillales</taxon>
        <taxon>Streptococcaceae</taxon>
        <taxon>Streptococcus</taxon>
    </lineage>
</organism>
<dbReference type="InterPro" id="IPR029058">
    <property type="entry name" value="AB_hydrolase_fold"/>
</dbReference>